<evidence type="ECO:0000313" key="1">
    <source>
        <dbReference type="EMBL" id="CAB4162139.1"/>
    </source>
</evidence>
<reference evidence="1" key="1">
    <citation type="submission" date="2020-04" db="EMBL/GenBank/DDBJ databases">
        <authorList>
            <person name="Chiriac C."/>
            <person name="Salcher M."/>
            <person name="Ghai R."/>
            <person name="Kavagutti S V."/>
        </authorList>
    </citation>
    <scope>NUCLEOTIDE SEQUENCE</scope>
</reference>
<sequence>MSCNKTKEVTRSITDLGDTVYCKCKSIMIRLYQPTAAIFKGKGWGKDK</sequence>
<name>A0A6J5NRY5_9CAUD</name>
<organism evidence="1">
    <name type="scientific">uncultured Caudovirales phage</name>
    <dbReference type="NCBI Taxonomy" id="2100421"/>
    <lineage>
        <taxon>Viruses</taxon>
        <taxon>Duplodnaviria</taxon>
        <taxon>Heunggongvirae</taxon>
        <taxon>Uroviricota</taxon>
        <taxon>Caudoviricetes</taxon>
        <taxon>Peduoviridae</taxon>
        <taxon>Maltschvirus</taxon>
        <taxon>Maltschvirus maltsch</taxon>
    </lineage>
</organism>
<protein>
    <submittedName>
        <fullName evidence="1">Uncharacterized protein</fullName>
    </submittedName>
</protein>
<dbReference type="EMBL" id="LR796728">
    <property type="protein sequence ID" value="CAB4162139.1"/>
    <property type="molecule type" value="Genomic_DNA"/>
</dbReference>
<proteinExistence type="predicted"/>
<accession>A0A6J5NRY5</accession>
<gene>
    <name evidence="1" type="ORF">UFOVP791_25</name>
</gene>